<dbReference type="EMBL" id="FR695870">
    <property type="protein sequence ID" value="CBX28845.1"/>
    <property type="molecule type" value="Genomic_DNA"/>
</dbReference>
<dbReference type="Gene3D" id="3.40.50.620">
    <property type="entry name" value="HUPs"/>
    <property type="match status" value="1"/>
</dbReference>
<dbReference type="GO" id="GO:0016779">
    <property type="term" value="F:nucleotidyltransferase activity"/>
    <property type="evidence" value="ECO:0007669"/>
    <property type="project" value="UniProtKB-KW"/>
</dbReference>
<evidence type="ECO:0000256" key="2">
    <source>
        <dbReference type="ARBA" id="ARBA00022695"/>
    </source>
</evidence>
<evidence type="ECO:0000256" key="1">
    <source>
        <dbReference type="ARBA" id="ARBA00022679"/>
    </source>
</evidence>
<dbReference type="InterPro" id="IPR004821">
    <property type="entry name" value="Cyt_trans-like"/>
</dbReference>
<dbReference type="SUPFAM" id="SSF52374">
    <property type="entry name" value="Nucleotidylyl transferase"/>
    <property type="match status" value="1"/>
</dbReference>
<proteinExistence type="predicted"/>
<dbReference type="PANTHER" id="PTHR43793:SF1">
    <property type="entry name" value="FAD SYNTHASE"/>
    <property type="match status" value="1"/>
</dbReference>
<evidence type="ECO:0000259" key="3">
    <source>
        <dbReference type="Pfam" id="PF01467"/>
    </source>
</evidence>
<dbReference type="InterPro" id="IPR014729">
    <property type="entry name" value="Rossmann-like_a/b/a_fold"/>
</dbReference>
<name>E1YE86_9BACT</name>
<organism evidence="4">
    <name type="scientific">uncultured Desulfobacterium sp</name>
    <dbReference type="NCBI Taxonomy" id="201089"/>
    <lineage>
        <taxon>Bacteria</taxon>
        <taxon>Pseudomonadati</taxon>
        <taxon>Thermodesulfobacteriota</taxon>
        <taxon>Desulfobacteria</taxon>
        <taxon>Desulfobacterales</taxon>
        <taxon>Desulfobacteriaceae</taxon>
        <taxon>Desulfobacterium</taxon>
        <taxon>environmental samples</taxon>
    </lineage>
</organism>
<dbReference type="InterPro" id="IPR050385">
    <property type="entry name" value="Archaeal_FAD_synthase"/>
</dbReference>
<reference evidence="4" key="1">
    <citation type="journal article" date="2011" name="Environ. Microbiol.">
        <title>Genomic insights into the metabolic potential of the polycyclic aromatic hydrocarbon degrading sulfate-reducing Deltaproteobacterium N47.</title>
        <authorList>
            <person name="Bergmann F."/>
            <person name="Selesi D."/>
            <person name="Weinmaier T."/>
            <person name="Tischler P."/>
            <person name="Rattei T."/>
            <person name="Meckenstock R.U."/>
        </authorList>
    </citation>
    <scope>NUCLEOTIDE SEQUENCE</scope>
</reference>
<keyword evidence="1" id="KW-0808">Transferase</keyword>
<dbReference type="AlphaFoldDB" id="E1YE86"/>
<dbReference type="PANTHER" id="PTHR43793">
    <property type="entry name" value="FAD SYNTHASE"/>
    <property type="match status" value="1"/>
</dbReference>
<dbReference type="NCBIfam" id="TIGR00125">
    <property type="entry name" value="cyt_tran_rel"/>
    <property type="match status" value="1"/>
</dbReference>
<accession>E1YE86</accession>
<feature type="domain" description="Cytidyltransferase-like" evidence="3">
    <location>
        <begin position="27"/>
        <end position="116"/>
    </location>
</feature>
<protein>
    <recommendedName>
        <fullName evidence="3">Cytidyltransferase-like domain-containing protein</fullName>
    </recommendedName>
</protein>
<dbReference type="Pfam" id="PF01467">
    <property type="entry name" value="CTP_transf_like"/>
    <property type="match status" value="1"/>
</dbReference>
<keyword evidence="2" id="KW-0548">Nucleotidyltransferase</keyword>
<gene>
    <name evidence="4" type="ORF">N47_B19910</name>
</gene>
<sequence length="165" mass="18605">MGNYAKIMSFDEIDKIRDQIGRLVCTSGGYDPLHPGHTSCLIESKAFGDTLIAIVNGDSFLRAKKGKPFMDLRTRCLMVSCIREVDIVVPFEIENDNTVSVALKRLRPNVFTKGGDRSDPTKIPEYPVCEELGIEIKFGIGLSKEWSSSILLNEWGEHYKRQDHK</sequence>
<evidence type="ECO:0000313" key="4">
    <source>
        <dbReference type="EMBL" id="CBX28845.1"/>
    </source>
</evidence>